<organism evidence="2 3">
    <name type="scientific">Cirrhinus molitorella</name>
    <name type="common">mud carp</name>
    <dbReference type="NCBI Taxonomy" id="172907"/>
    <lineage>
        <taxon>Eukaryota</taxon>
        <taxon>Metazoa</taxon>
        <taxon>Chordata</taxon>
        <taxon>Craniata</taxon>
        <taxon>Vertebrata</taxon>
        <taxon>Euteleostomi</taxon>
        <taxon>Actinopterygii</taxon>
        <taxon>Neopterygii</taxon>
        <taxon>Teleostei</taxon>
        <taxon>Ostariophysi</taxon>
        <taxon>Cypriniformes</taxon>
        <taxon>Cyprinidae</taxon>
        <taxon>Labeoninae</taxon>
        <taxon>Labeonini</taxon>
        <taxon>Cirrhinus</taxon>
    </lineage>
</organism>
<dbReference type="EMBL" id="JAYMGO010000011">
    <property type="protein sequence ID" value="KAL1265202.1"/>
    <property type="molecule type" value="Genomic_DNA"/>
</dbReference>
<name>A0ABR3MJG7_9TELE</name>
<dbReference type="Proteomes" id="UP001558613">
    <property type="component" value="Unassembled WGS sequence"/>
</dbReference>
<evidence type="ECO:0000313" key="3">
    <source>
        <dbReference type="Proteomes" id="UP001558613"/>
    </source>
</evidence>
<keyword evidence="1" id="KW-0472">Membrane</keyword>
<sequence>MGMNSRSGAAAAALKRGSVLESGLLSVLMMMIKCVFVLCQHILYFVTINSPETSSCQDTSWTMPSHFRKYMFAALKIFEGMQPKIAASWGSGLVCFWSIVHGSLNLFPVFKYGKRGITTV</sequence>
<protein>
    <submittedName>
        <fullName evidence="2">Uncharacterized protein</fullName>
    </submittedName>
</protein>
<gene>
    <name evidence="2" type="ORF">QQF64_003229</name>
</gene>
<reference evidence="2 3" key="1">
    <citation type="submission" date="2023-09" db="EMBL/GenBank/DDBJ databases">
        <authorList>
            <person name="Wang M."/>
        </authorList>
    </citation>
    <scope>NUCLEOTIDE SEQUENCE [LARGE SCALE GENOMIC DNA]</scope>
    <source>
        <strain evidence="2">GT-2023</strain>
        <tissue evidence="2">Liver</tissue>
    </source>
</reference>
<comment type="caution">
    <text evidence="2">The sequence shown here is derived from an EMBL/GenBank/DDBJ whole genome shotgun (WGS) entry which is preliminary data.</text>
</comment>
<accession>A0ABR3MJG7</accession>
<keyword evidence="1" id="KW-0812">Transmembrane</keyword>
<keyword evidence="1" id="KW-1133">Transmembrane helix</keyword>
<proteinExistence type="predicted"/>
<evidence type="ECO:0000256" key="1">
    <source>
        <dbReference type="SAM" id="Phobius"/>
    </source>
</evidence>
<keyword evidence="3" id="KW-1185">Reference proteome</keyword>
<feature type="transmembrane region" description="Helical" evidence="1">
    <location>
        <begin position="24"/>
        <end position="46"/>
    </location>
</feature>
<evidence type="ECO:0000313" key="2">
    <source>
        <dbReference type="EMBL" id="KAL1265202.1"/>
    </source>
</evidence>